<dbReference type="AlphaFoldDB" id="A0AAU9TLQ1"/>
<comment type="caution">
    <text evidence="2">The sequence shown here is derived from an EMBL/GenBank/DDBJ whole genome shotgun (WGS) entry which is preliminary data.</text>
</comment>
<evidence type="ECO:0000313" key="2">
    <source>
        <dbReference type="EMBL" id="CAH2085595.1"/>
    </source>
</evidence>
<accession>A0AAU9TLQ1</accession>
<keyword evidence="3" id="KW-1185">Reference proteome</keyword>
<name>A0AAU9TLQ1_EUPED</name>
<organism evidence="2 3">
    <name type="scientific">Euphydryas editha</name>
    <name type="common">Edith's checkerspot</name>
    <dbReference type="NCBI Taxonomy" id="104508"/>
    <lineage>
        <taxon>Eukaryota</taxon>
        <taxon>Metazoa</taxon>
        <taxon>Ecdysozoa</taxon>
        <taxon>Arthropoda</taxon>
        <taxon>Hexapoda</taxon>
        <taxon>Insecta</taxon>
        <taxon>Pterygota</taxon>
        <taxon>Neoptera</taxon>
        <taxon>Endopterygota</taxon>
        <taxon>Lepidoptera</taxon>
        <taxon>Glossata</taxon>
        <taxon>Ditrysia</taxon>
        <taxon>Papilionoidea</taxon>
        <taxon>Nymphalidae</taxon>
        <taxon>Nymphalinae</taxon>
        <taxon>Euphydryas</taxon>
    </lineage>
</organism>
<reference evidence="2" key="1">
    <citation type="submission" date="2022-03" db="EMBL/GenBank/DDBJ databases">
        <authorList>
            <person name="Tunstrom K."/>
        </authorList>
    </citation>
    <scope>NUCLEOTIDE SEQUENCE</scope>
</reference>
<sequence>MIEHENNNSNKQENSQNVYIRHDCAIQEQLLRSQYKNENLKRLNTETRQTNYTSNKNTDLLNQIHVEYLNNYNVSDNKRNSTNETMSVVPILGKNDDIAKNISSSNIQAEQKVYGQLYPEHLSYDPKLTSLFNQPVATNPANHSSNVVWKPVNVVPVLPGLASPSTVTINNNSSIYLNNQDVSRGIFNFHSAPDMLSAGTQYVPRMHPQYVLAYPFSGSSD</sequence>
<evidence type="ECO:0000313" key="3">
    <source>
        <dbReference type="Proteomes" id="UP001153954"/>
    </source>
</evidence>
<protein>
    <submittedName>
        <fullName evidence="2">Uncharacterized protein</fullName>
    </submittedName>
</protein>
<dbReference type="Proteomes" id="UP001153954">
    <property type="component" value="Unassembled WGS sequence"/>
</dbReference>
<dbReference type="EMBL" id="CAKOGL010000004">
    <property type="protein sequence ID" value="CAH2085593.1"/>
    <property type="molecule type" value="Genomic_DNA"/>
</dbReference>
<proteinExistence type="predicted"/>
<dbReference type="EMBL" id="CAKOGL010000004">
    <property type="protein sequence ID" value="CAH2085595.1"/>
    <property type="molecule type" value="Genomic_DNA"/>
</dbReference>
<gene>
    <name evidence="1" type="ORF">EEDITHA_LOCUS2049</name>
    <name evidence="2" type="ORF">EEDITHA_LOCUS2051</name>
</gene>
<evidence type="ECO:0000313" key="1">
    <source>
        <dbReference type="EMBL" id="CAH2085593.1"/>
    </source>
</evidence>